<dbReference type="RefSeq" id="WP_014076393.1">
    <property type="nucleotide sequence ID" value="NZ_JACHKA010000001.1"/>
</dbReference>
<sequence length="116" mass="13257">MGEPVRFRLHVSEPFDFERWNESADLFGTTPDCEDEEADEWVIDLESSFCFNEKDYRVVLVAPRYVGERLTRVFDSIVGQPVRIAHRTMDGWHFSMAGMLSLAPPAPDEAPASTDF</sequence>
<evidence type="ECO:0000313" key="1">
    <source>
        <dbReference type="EMBL" id="MBB5986054.1"/>
    </source>
</evidence>
<organism evidence="1 2">
    <name type="scientific">Sphingobium lignivorans</name>
    <dbReference type="NCBI Taxonomy" id="2735886"/>
    <lineage>
        <taxon>Bacteria</taxon>
        <taxon>Pseudomonadati</taxon>
        <taxon>Pseudomonadota</taxon>
        <taxon>Alphaproteobacteria</taxon>
        <taxon>Sphingomonadales</taxon>
        <taxon>Sphingomonadaceae</taxon>
        <taxon>Sphingobium</taxon>
    </lineage>
</organism>
<accession>A0ABR6NFK3</accession>
<comment type="caution">
    <text evidence="1">The sequence shown here is derived from an EMBL/GenBank/DDBJ whole genome shotgun (WGS) entry which is preliminary data.</text>
</comment>
<dbReference type="EMBL" id="JACHKA010000001">
    <property type="protein sequence ID" value="MBB5986054.1"/>
    <property type="molecule type" value="Genomic_DNA"/>
</dbReference>
<proteinExistence type="predicted"/>
<keyword evidence="2" id="KW-1185">Reference proteome</keyword>
<reference evidence="1 2" key="1">
    <citation type="submission" date="2020-08" db="EMBL/GenBank/DDBJ databases">
        <title>Exploring microbial biodiversity for novel pathways involved in the catabolism of aromatic compounds derived from lignin.</title>
        <authorList>
            <person name="Elkins J."/>
        </authorList>
    </citation>
    <scope>NUCLEOTIDE SEQUENCE [LARGE SCALE GENOMIC DNA]</scope>
    <source>
        <strain evidence="1 2">B1D3A</strain>
    </source>
</reference>
<protein>
    <submittedName>
        <fullName evidence="1">Uncharacterized protein</fullName>
    </submittedName>
</protein>
<gene>
    <name evidence="1" type="ORF">HNP60_002028</name>
</gene>
<name>A0ABR6NFK3_9SPHN</name>
<dbReference type="Proteomes" id="UP001138540">
    <property type="component" value="Unassembled WGS sequence"/>
</dbReference>
<evidence type="ECO:0000313" key="2">
    <source>
        <dbReference type="Proteomes" id="UP001138540"/>
    </source>
</evidence>